<feature type="region of interest" description="Disordered" evidence="5">
    <location>
        <begin position="86"/>
        <end position="107"/>
    </location>
</feature>
<dbReference type="InterPro" id="IPR036259">
    <property type="entry name" value="MFS_trans_sf"/>
</dbReference>
<evidence type="ECO:0000256" key="3">
    <source>
        <dbReference type="ARBA" id="ARBA00022989"/>
    </source>
</evidence>
<proteinExistence type="predicted"/>
<dbReference type="OrthoDB" id="9986881at2759"/>
<feature type="transmembrane region" description="Helical" evidence="6">
    <location>
        <begin position="511"/>
        <end position="535"/>
    </location>
</feature>
<comment type="subcellular location">
    <subcellularLocation>
        <location evidence="1">Membrane</location>
        <topology evidence="1">Multi-pass membrane protein</topology>
    </subcellularLocation>
</comment>
<evidence type="ECO:0000256" key="6">
    <source>
        <dbReference type="SAM" id="Phobius"/>
    </source>
</evidence>
<gene>
    <name evidence="8" type="ORF">AKAW2_10136A</name>
</gene>
<feature type="transmembrane region" description="Helical" evidence="6">
    <location>
        <begin position="267"/>
        <end position="294"/>
    </location>
</feature>
<evidence type="ECO:0000313" key="9">
    <source>
        <dbReference type="Proteomes" id="UP000661280"/>
    </source>
</evidence>
<feature type="domain" description="Major facilitator superfamily (MFS) profile" evidence="7">
    <location>
        <begin position="143"/>
        <end position="591"/>
    </location>
</feature>
<feature type="transmembrane region" description="Helical" evidence="6">
    <location>
        <begin position="478"/>
        <end position="499"/>
    </location>
</feature>
<feature type="transmembrane region" description="Helical" evidence="6">
    <location>
        <begin position="233"/>
        <end position="255"/>
    </location>
</feature>
<feature type="transmembrane region" description="Helical" evidence="6">
    <location>
        <begin position="210"/>
        <end position="227"/>
    </location>
</feature>
<dbReference type="EMBL" id="AP024425">
    <property type="protein sequence ID" value="BCR93090.1"/>
    <property type="molecule type" value="Genomic_DNA"/>
</dbReference>
<dbReference type="Gene3D" id="1.20.1250.20">
    <property type="entry name" value="MFS general substrate transporter like domains"/>
    <property type="match status" value="1"/>
</dbReference>
<evidence type="ECO:0000313" key="8">
    <source>
        <dbReference type="EMBL" id="BCR93090.1"/>
    </source>
</evidence>
<keyword evidence="9" id="KW-1185">Reference proteome</keyword>
<reference evidence="8" key="2">
    <citation type="submission" date="2021-02" db="EMBL/GenBank/DDBJ databases">
        <title>Aspergillus luchuensis mut. kawachii IFO 4304 genome sequence.</title>
        <authorList>
            <person name="Mori K."/>
            <person name="Kadooka C."/>
            <person name="Goto M."/>
            <person name="Futagami T."/>
        </authorList>
    </citation>
    <scope>NUCLEOTIDE SEQUENCE</scope>
    <source>
        <strain evidence="8">IFO 4308</strain>
    </source>
</reference>
<dbReference type="PANTHER" id="PTHR23502">
    <property type="entry name" value="MAJOR FACILITATOR SUPERFAMILY"/>
    <property type="match status" value="1"/>
</dbReference>
<evidence type="ECO:0000256" key="4">
    <source>
        <dbReference type="ARBA" id="ARBA00023136"/>
    </source>
</evidence>
<evidence type="ECO:0000256" key="1">
    <source>
        <dbReference type="ARBA" id="ARBA00004141"/>
    </source>
</evidence>
<dbReference type="InterPro" id="IPR020846">
    <property type="entry name" value="MFS_dom"/>
</dbReference>
<feature type="compositionally biased region" description="Polar residues" evidence="5">
    <location>
        <begin position="53"/>
        <end position="71"/>
    </location>
</feature>
<keyword evidence="2 6" id="KW-0812">Transmembrane</keyword>
<dbReference type="KEGG" id="aluc:AKAW2_10136A"/>
<feature type="transmembrane region" description="Helical" evidence="6">
    <location>
        <begin position="408"/>
        <end position="430"/>
    </location>
</feature>
<organism evidence="8 9">
    <name type="scientific">Aspergillus kawachii</name>
    <name type="common">White koji mold</name>
    <name type="synonym">Aspergillus awamori var. kawachi</name>
    <dbReference type="NCBI Taxonomy" id="1069201"/>
    <lineage>
        <taxon>Eukaryota</taxon>
        <taxon>Fungi</taxon>
        <taxon>Dikarya</taxon>
        <taxon>Ascomycota</taxon>
        <taxon>Pezizomycotina</taxon>
        <taxon>Eurotiomycetes</taxon>
        <taxon>Eurotiomycetidae</taxon>
        <taxon>Eurotiales</taxon>
        <taxon>Aspergillaceae</taxon>
        <taxon>Aspergillus</taxon>
        <taxon>Aspergillus subgen. Circumdati</taxon>
    </lineage>
</organism>
<feature type="transmembrane region" description="Helical" evidence="6">
    <location>
        <begin position="300"/>
        <end position="318"/>
    </location>
</feature>
<dbReference type="AlphaFoldDB" id="A0A7R7VYM3"/>
<feature type="transmembrane region" description="Helical" evidence="6">
    <location>
        <begin position="547"/>
        <end position="569"/>
    </location>
</feature>
<feature type="transmembrane region" description="Helical" evidence="6">
    <location>
        <begin position="374"/>
        <end position="396"/>
    </location>
</feature>
<feature type="region of interest" description="Disordered" evidence="5">
    <location>
        <begin position="33"/>
        <end position="71"/>
    </location>
</feature>
<dbReference type="FunFam" id="1.20.1250.20:FF:000011">
    <property type="entry name" value="MFS multidrug transporter, putative"/>
    <property type="match status" value="1"/>
</dbReference>
<evidence type="ECO:0000259" key="7">
    <source>
        <dbReference type="PROSITE" id="PS50850"/>
    </source>
</evidence>
<name>A0A7R7VYM3_ASPKA</name>
<feature type="transmembrane region" description="Helical" evidence="6">
    <location>
        <begin position="146"/>
        <end position="172"/>
    </location>
</feature>
<dbReference type="Proteomes" id="UP000661280">
    <property type="component" value="Chromosome 1"/>
</dbReference>
<keyword evidence="3 6" id="KW-1133">Transmembrane helix</keyword>
<keyword evidence="4 6" id="KW-0472">Membrane</keyword>
<dbReference type="GO" id="GO:0022857">
    <property type="term" value="F:transmembrane transporter activity"/>
    <property type="evidence" value="ECO:0007669"/>
    <property type="project" value="InterPro"/>
</dbReference>
<dbReference type="InterPro" id="IPR011701">
    <property type="entry name" value="MFS"/>
</dbReference>
<dbReference type="RefSeq" id="XP_041536856.1">
    <property type="nucleotide sequence ID" value="XM_041683835.1"/>
</dbReference>
<protein>
    <recommendedName>
        <fullName evidence="7">Major facilitator superfamily (MFS) profile domain-containing protein</fullName>
    </recommendedName>
</protein>
<accession>A0A7R7VYM3</accession>
<dbReference type="SUPFAM" id="SSF103473">
    <property type="entry name" value="MFS general substrate transporter"/>
    <property type="match status" value="1"/>
</dbReference>
<dbReference type="GO" id="GO:0005886">
    <property type="term" value="C:plasma membrane"/>
    <property type="evidence" value="ECO:0007669"/>
    <property type="project" value="TreeGrafter"/>
</dbReference>
<feature type="transmembrane region" description="Helical" evidence="6">
    <location>
        <begin position="178"/>
        <end position="198"/>
    </location>
</feature>
<dbReference type="Pfam" id="PF07690">
    <property type="entry name" value="MFS_1"/>
    <property type="match status" value="1"/>
</dbReference>
<sequence>MTPSLNTTKTINTPLHQLQCHLCTKPSTSLIYHLRMPSPSPSPSPSSASSLSTIPTAHASRTQTLSRPQTNIEVSRIETLRLTHESTVGSKAPQTPRDEWLPMGGGKEFPPLLPDPDRYVVEFTGEEDPMHPHNWPIGTKILLSGILAYVTFTASFASAIFSSTVGAISIHYGISTEVATLGVTLYVLGFAAGPTFWAPASELSGRRWPITAGVFGYSIFTVATATAKDVQTIMLTRFFAGLFAASPLSIVPAAFSDIYNNRTRGIAIAMFAMAVFVGPFASPFTGGFIVMSYLGWRWTMYIAAIMGFLGSALLLLFYRETYAPALLMAKAATVRRQTRNWGIHAKQDEVEIDFRELITVNFSRPFRMLLTEPIVFLVTLYMSFIYGLMYALLAAYPVVFQDIHGMNLGVGSLPFIGLIIGEILGGVFVLSSQGSYTKKLRANNDIPIPEWRLPPAIVGGISFTIGLFWYGWTGWTRSIHWMAPTASGLFTGFGIYCIFLQCFNYLIDSYLQFAASVFAANTILRSAVGACFPLFARQMFVNLGVQWAGTLLGCLAAIMIPIPVGFIMFGPALRRRSKFAPAAAVFQEKSA</sequence>
<evidence type="ECO:0000256" key="5">
    <source>
        <dbReference type="SAM" id="MobiDB-lite"/>
    </source>
</evidence>
<dbReference type="PANTHER" id="PTHR23502:SF138">
    <property type="entry name" value="MAJOR FACILITATOR SUPERFAMILY (MFS) PROFILE DOMAIN-CONTAINING PROTEIN-RELATED"/>
    <property type="match status" value="1"/>
</dbReference>
<reference evidence="8" key="1">
    <citation type="submission" date="2021-01" db="EMBL/GenBank/DDBJ databases">
        <authorList>
            <consortium name="Aspergillus luchuensis mut. kawachii IFO 4304 genome sequencing consortium"/>
            <person name="Kazuki M."/>
            <person name="Futagami T."/>
        </authorList>
    </citation>
    <scope>NUCLEOTIDE SEQUENCE</scope>
    <source>
        <strain evidence="8">IFO 4308</strain>
    </source>
</reference>
<dbReference type="PROSITE" id="PS50850">
    <property type="entry name" value="MFS"/>
    <property type="match status" value="1"/>
</dbReference>
<evidence type="ECO:0000256" key="2">
    <source>
        <dbReference type="ARBA" id="ARBA00022692"/>
    </source>
</evidence>
<dbReference type="GeneID" id="64954415"/>
<dbReference type="CDD" id="cd17323">
    <property type="entry name" value="MFS_Tpo1_MDR_like"/>
    <property type="match status" value="1"/>
</dbReference>
<feature type="transmembrane region" description="Helical" evidence="6">
    <location>
        <begin position="451"/>
        <end position="472"/>
    </location>
</feature>